<sequence length="350" mass="38684">MTYHQHFALVLSDYAIIAISLSFLLVIIMSLLFLCYKNRRQPSSPCSTADDTSVTALLRAGPFPMADLEAATDSFHHSRLIGKGHLGTVYKASTAPDIGNSVAIKRLHSRLVLSHPGPTFSRAIKSLSFVASHLNIIPVLGYAEAPGERIIIYEYVPEKTLESFLYGVGVDGGQLMRQLSWRTRVKIAAGIARGLEHLHASTALGIAHGCLKPCNVFIDKDYIARVSDYGLGFLLQGEEEKKSMAGYVDKEGYEVCKENDVYAFGVIILEMLSGRRCEGGRLVEWALPLIRVSRVEEVLDKRLAFPFMEIRVLVRMAKVASACVGNSRGYRLLMAEVVAIFNRLEMELCA</sequence>
<name>A0A833VLU9_9POAL</name>
<dbReference type="Gene3D" id="3.30.200.20">
    <property type="entry name" value="Phosphorylase Kinase, domain 1"/>
    <property type="match status" value="1"/>
</dbReference>
<keyword evidence="3" id="KW-1133">Transmembrane helix</keyword>
<keyword evidence="5" id="KW-0808">Transferase</keyword>
<dbReference type="InterPro" id="IPR000719">
    <property type="entry name" value="Prot_kinase_dom"/>
</dbReference>
<evidence type="ECO:0000259" key="4">
    <source>
        <dbReference type="PROSITE" id="PS50011"/>
    </source>
</evidence>
<dbReference type="AlphaFoldDB" id="A0A833VLU9"/>
<dbReference type="Pfam" id="PF00069">
    <property type="entry name" value="Pkinase"/>
    <property type="match status" value="1"/>
</dbReference>
<keyword evidence="3" id="KW-0472">Membrane</keyword>
<evidence type="ECO:0000313" key="5">
    <source>
        <dbReference type="EMBL" id="KAF3342101.1"/>
    </source>
</evidence>
<dbReference type="SUPFAM" id="SSF56112">
    <property type="entry name" value="Protein kinase-like (PK-like)"/>
    <property type="match status" value="1"/>
</dbReference>
<accession>A0A833VLU9</accession>
<keyword evidence="2" id="KW-0067">ATP-binding</keyword>
<evidence type="ECO:0000313" key="6">
    <source>
        <dbReference type="Proteomes" id="UP000623129"/>
    </source>
</evidence>
<dbReference type="InterPro" id="IPR011009">
    <property type="entry name" value="Kinase-like_dom_sf"/>
</dbReference>
<keyword evidence="1" id="KW-0547">Nucleotide-binding</keyword>
<keyword evidence="5" id="KW-0418">Kinase</keyword>
<evidence type="ECO:0000256" key="2">
    <source>
        <dbReference type="ARBA" id="ARBA00022840"/>
    </source>
</evidence>
<reference evidence="5" key="1">
    <citation type="submission" date="2020-01" db="EMBL/GenBank/DDBJ databases">
        <title>Genome sequence of Kobresia littledalei, the first chromosome-level genome in the family Cyperaceae.</title>
        <authorList>
            <person name="Qu G."/>
        </authorList>
    </citation>
    <scope>NUCLEOTIDE SEQUENCE</scope>
    <source>
        <strain evidence="5">C.B.Clarke</strain>
        <tissue evidence="5">Leaf</tissue>
    </source>
</reference>
<evidence type="ECO:0000256" key="3">
    <source>
        <dbReference type="SAM" id="Phobius"/>
    </source>
</evidence>
<evidence type="ECO:0000256" key="1">
    <source>
        <dbReference type="ARBA" id="ARBA00022741"/>
    </source>
</evidence>
<dbReference type="Gene3D" id="1.10.510.10">
    <property type="entry name" value="Transferase(Phosphotransferase) domain 1"/>
    <property type="match status" value="1"/>
</dbReference>
<organism evidence="5 6">
    <name type="scientific">Carex littledalei</name>
    <dbReference type="NCBI Taxonomy" id="544730"/>
    <lineage>
        <taxon>Eukaryota</taxon>
        <taxon>Viridiplantae</taxon>
        <taxon>Streptophyta</taxon>
        <taxon>Embryophyta</taxon>
        <taxon>Tracheophyta</taxon>
        <taxon>Spermatophyta</taxon>
        <taxon>Magnoliopsida</taxon>
        <taxon>Liliopsida</taxon>
        <taxon>Poales</taxon>
        <taxon>Cyperaceae</taxon>
        <taxon>Cyperoideae</taxon>
        <taxon>Cariceae</taxon>
        <taxon>Carex</taxon>
        <taxon>Carex subgen. Euthyceras</taxon>
    </lineage>
</organism>
<keyword evidence="3" id="KW-0812">Transmembrane</keyword>
<dbReference type="Proteomes" id="UP000623129">
    <property type="component" value="Unassembled WGS sequence"/>
</dbReference>
<dbReference type="PROSITE" id="PS50011">
    <property type="entry name" value="PROTEIN_KINASE_DOM"/>
    <property type="match status" value="1"/>
</dbReference>
<dbReference type="PANTHER" id="PTHR27001">
    <property type="entry name" value="OS01G0253100 PROTEIN"/>
    <property type="match status" value="1"/>
</dbReference>
<dbReference type="GO" id="GO:0005524">
    <property type="term" value="F:ATP binding"/>
    <property type="evidence" value="ECO:0007669"/>
    <property type="project" value="UniProtKB-KW"/>
</dbReference>
<keyword evidence="6" id="KW-1185">Reference proteome</keyword>
<gene>
    <name evidence="5" type="ORF">FCM35_KLT00739</name>
</gene>
<dbReference type="PANTHER" id="PTHR27001:SF39">
    <property type="entry name" value="PROTEIN KINASE SUPERFAMILY PROTEIN"/>
    <property type="match status" value="1"/>
</dbReference>
<feature type="transmembrane region" description="Helical" evidence="3">
    <location>
        <begin position="14"/>
        <end position="36"/>
    </location>
</feature>
<dbReference type="OrthoDB" id="4062651at2759"/>
<protein>
    <submittedName>
        <fullName evidence="5">Putative receptor protein kinase CRINKLY4</fullName>
    </submittedName>
</protein>
<dbReference type="GO" id="GO:0004672">
    <property type="term" value="F:protein kinase activity"/>
    <property type="evidence" value="ECO:0007669"/>
    <property type="project" value="InterPro"/>
</dbReference>
<comment type="caution">
    <text evidence="5">The sequence shown here is derived from an EMBL/GenBank/DDBJ whole genome shotgun (WGS) entry which is preliminary data.</text>
</comment>
<feature type="domain" description="Protein kinase" evidence="4">
    <location>
        <begin position="75"/>
        <end position="344"/>
    </location>
</feature>
<proteinExistence type="predicted"/>
<keyword evidence="5" id="KW-0675">Receptor</keyword>
<dbReference type="EMBL" id="SWLB01000001">
    <property type="protein sequence ID" value="KAF3342101.1"/>
    <property type="molecule type" value="Genomic_DNA"/>
</dbReference>
<dbReference type="GO" id="GO:0005886">
    <property type="term" value="C:plasma membrane"/>
    <property type="evidence" value="ECO:0007669"/>
    <property type="project" value="TreeGrafter"/>
</dbReference>